<organism evidence="2 3">
    <name type="scientific">Actinorhabdospora filicis</name>
    <dbReference type="NCBI Taxonomy" id="1785913"/>
    <lineage>
        <taxon>Bacteria</taxon>
        <taxon>Bacillati</taxon>
        <taxon>Actinomycetota</taxon>
        <taxon>Actinomycetes</taxon>
        <taxon>Micromonosporales</taxon>
        <taxon>Micromonosporaceae</taxon>
        <taxon>Actinorhabdospora</taxon>
    </lineage>
</organism>
<sequence>MTRVRPRPSPNGGSLARMSDHAAHEAIPDRRISLDMPADLEAGVYANFVAIWHDAESFTLDFATTTRPPQPAEDPNTGERFLNTPAKVVARVKIPPSQVFEIMKALERQLSAWESETGKASRE</sequence>
<evidence type="ECO:0000313" key="3">
    <source>
        <dbReference type="Proteomes" id="UP001165079"/>
    </source>
</evidence>
<dbReference type="EMBL" id="BSTX01000001">
    <property type="protein sequence ID" value="GLZ77645.1"/>
    <property type="molecule type" value="Genomic_DNA"/>
</dbReference>
<evidence type="ECO:0000313" key="2">
    <source>
        <dbReference type="EMBL" id="GLZ77645.1"/>
    </source>
</evidence>
<feature type="region of interest" description="Disordered" evidence="1">
    <location>
        <begin position="1"/>
        <end position="22"/>
    </location>
</feature>
<dbReference type="AlphaFoldDB" id="A0A9W6WAH7"/>
<dbReference type="InterPro" id="IPR021857">
    <property type="entry name" value="DUF3467"/>
</dbReference>
<proteinExistence type="predicted"/>
<dbReference type="Pfam" id="PF11950">
    <property type="entry name" value="DUF3467"/>
    <property type="match status" value="1"/>
</dbReference>
<evidence type="ECO:0000256" key="1">
    <source>
        <dbReference type="SAM" id="MobiDB-lite"/>
    </source>
</evidence>
<gene>
    <name evidence="2" type="ORF">Afil01_24520</name>
</gene>
<comment type="caution">
    <text evidence="2">The sequence shown here is derived from an EMBL/GenBank/DDBJ whole genome shotgun (WGS) entry which is preliminary data.</text>
</comment>
<accession>A0A9W6WAH7</accession>
<evidence type="ECO:0008006" key="4">
    <source>
        <dbReference type="Google" id="ProtNLM"/>
    </source>
</evidence>
<reference evidence="2" key="1">
    <citation type="submission" date="2023-03" db="EMBL/GenBank/DDBJ databases">
        <title>Actinorhabdospora filicis NBRC 111898.</title>
        <authorList>
            <person name="Ichikawa N."/>
            <person name="Sato H."/>
            <person name="Tonouchi N."/>
        </authorList>
    </citation>
    <scope>NUCLEOTIDE SEQUENCE</scope>
    <source>
        <strain evidence="2">NBRC 111898</strain>
    </source>
</reference>
<keyword evidence="3" id="KW-1185">Reference proteome</keyword>
<protein>
    <recommendedName>
        <fullName evidence="4">DUF3467 domain-containing protein</fullName>
    </recommendedName>
</protein>
<name>A0A9W6WAH7_9ACTN</name>
<dbReference type="Proteomes" id="UP001165079">
    <property type="component" value="Unassembled WGS sequence"/>
</dbReference>